<dbReference type="Pfam" id="PF06028">
    <property type="entry name" value="DUF915"/>
    <property type="match status" value="1"/>
</dbReference>
<proteinExistence type="predicted"/>
<evidence type="ECO:0000313" key="2">
    <source>
        <dbReference type="EMBL" id="RSL34786.1"/>
    </source>
</evidence>
<reference evidence="2 3" key="1">
    <citation type="submission" date="2018-10" db="EMBL/GenBank/DDBJ databases">
        <title>Draft genome sequence of Bacillus salarius IM0101, isolated from a hypersaline soil in Inner Mongolia, China.</title>
        <authorList>
            <person name="Yamprayoonswat W."/>
            <person name="Boonvisut S."/>
            <person name="Jumpathong W."/>
            <person name="Sittihan S."/>
            <person name="Ruangsuj P."/>
            <person name="Wanthongcharoen S."/>
            <person name="Thongpramul N."/>
            <person name="Pimmason S."/>
            <person name="Yu B."/>
            <person name="Yasawong M."/>
        </authorList>
    </citation>
    <scope>NUCLEOTIDE SEQUENCE [LARGE SCALE GENOMIC DNA]</scope>
    <source>
        <strain evidence="2 3">IM0101</strain>
    </source>
</reference>
<organism evidence="2 3">
    <name type="scientific">Salibacterium salarium</name>
    <dbReference type="NCBI Taxonomy" id="284579"/>
    <lineage>
        <taxon>Bacteria</taxon>
        <taxon>Bacillati</taxon>
        <taxon>Bacillota</taxon>
        <taxon>Bacilli</taxon>
        <taxon>Bacillales</taxon>
        <taxon>Bacillaceae</taxon>
    </lineage>
</organism>
<dbReference type="SUPFAM" id="SSF53474">
    <property type="entry name" value="alpha/beta-Hydrolases"/>
    <property type="match status" value="1"/>
</dbReference>
<evidence type="ECO:0000256" key="1">
    <source>
        <dbReference type="SAM" id="Phobius"/>
    </source>
</evidence>
<dbReference type="InterPro" id="IPR010315">
    <property type="entry name" value="DUF915_hydro-like"/>
</dbReference>
<sequence length="198" mass="22717">MTINLHYGGKRMQKNFIQHRKKLLLFLSIFVGFFVAIFFIDDKPTDSMDTENITPTLFIHGSGSFHSLLNRFDYHDWGLKGLTFYVSTSGDLQMEGSMSDGENPFIQIIFENNRASLDHQTLWVQKIMTTLRETYDIKQVNLVGHSMGGLTATNFSLHHQTENYPEVNKLVVMESPSQGIDDEDYFSTNYGEATKDRV</sequence>
<feature type="transmembrane region" description="Helical" evidence="1">
    <location>
        <begin position="21"/>
        <end position="40"/>
    </location>
</feature>
<name>A0A3R9PNL0_9BACI</name>
<dbReference type="InterPro" id="IPR029058">
    <property type="entry name" value="AB_hydrolase_fold"/>
</dbReference>
<dbReference type="GO" id="GO:0016787">
    <property type="term" value="F:hydrolase activity"/>
    <property type="evidence" value="ECO:0007669"/>
    <property type="project" value="UniProtKB-KW"/>
</dbReference>
<dbReference type="Proteomes" id="UP000275076">
    <property type="component" value="Unassembled WGS sequence"/>
</dbReference>
<keyword evidence="1" id="KW-0472">Membrane</keyword>
<accession>A0A3R9PNL0</accession>
<evidence type="ECO:0000313" key="3">
    <source>
        <dbReference type="Proteomes" id="UP000275076"/>
    </source>
</evidence>
<keyword evidence="2" id="KW-0378">Hydrolase</keyword>
<gene>
    <name evidence="2" type="ORF">D7Z54_02810</name>
</gene>
<keyword evidence="1" id="KW-0812">Transmembrane</keyword>
<dbReference type="OrthoDB" id="503948at2"/>
<comment type="caution">
    <text evidence="2">The sequence shown here is derived from an EMBL/GenBank/DDBJ whole genome shotgun (WGS) entry which is preliminary data.</text>
</comment>
<keyword evidence="1" id="KW-1133">Transmembrane helix</keyword>
<dbReference type="Gene3D" id="3.40.50.1820">
    <property type="entry name" value="alpha/beta hydrolase"/>
    <property type="match status" value="1"/>
</dbReference>
<keyword evidence="3" id="KW-1185">Reference proteome</keyword>
<dbReference type="EMBL" id="RBVX01000002">
    <property type="protein sequence ID" value="RSL34786.1"/>
    <property type="molecule type" value="Genomic_DNA"/>
</dbReference>
<dbReference type="AlphaFoldDB" id="A0A3R9PNL0"/>
<protein>
    <submittedName>
        <fullName evidence="2">Alpha/beta fold hydrolase</fullName>
    </submittedName>
</protein>